<sequence>MLAECFFRCFILTFEFPIHSIDDNSSHGVAKEALYTQARCAWAHTHSHRRQTSECISRYGTILTLLFSLNSLLADNRECAPLQLDSFIRLIRYSMIVLTCNIARRRQ</sequence>
<gene>
    <name evidence="1" type="ORF">TNIN_408751</name>
</gene>
<accession>A0A8X7BRM7</accession>
<protein>
    <submittedName>
        <fullName evidence="1">Uncharacterized protein</fullName>
    </submittedName>
</protein>
<organism evidence="1 2">
    <name type="scientific">Trichonephila inaurata madagascariensis</name>
    <dbReference type="NCBI Taxonomy" id="2747483"/>
    <lineage>
        <taxon>Eukaryota</taxon>
        <taxon>Metazoa</taxon>
        <taxon>Ecdysozoa</taxon>
        <taxon>Arthropoda</taxon>
        <taxon>Chelicerata</taxon>
        <taxon>Arachnida</taxon>
        <taxon>Araneae</taxon>
        <taxon>Araneomorphae</taxon>
        <taxon>Entelegynae</taxon>
        <taxon>Araneoidea</taxon>
        <taxon>Nephilidae</taxon>
        <taxon>Trichonephila</taxon>
        <taxon>Trichonephila inaurata</taxon>
    </lineage>
</organism>
<comment type="caution">
    <text evidence="1">The sequence shown here is derived from an EMBL/GenBank/DDBJ whole genome shotgun (WGS) entry which is preliminary data.</text>
</comment>
<dbReference type="AlphaFoldDB" id="A0A8X7BRM7"/>
<evidence type="ECO:0000313" key="2">
    <source>
        <dbReference type="Proteomes" id="UP000886998"/>
    </source>
</evidence>
<proteinExistence type="predicted"/>
<dbReference type="Proteomes" id="UP000886998">
    <property type="component" value="Unassembled WGS sequence"/>
</dbReference>
<name>A0A8X7BRM7_9ARAC</name>
<evidence type="ECO:0000313" key="1">
    <source>
        <dbReference type="EMBL" id="GFY39679.1"/>
    </source>
</evidence>
<dbReference type="EMBL" id="BMAV01001494">
    <property type="protein sequence ID" value="GFY39679.1"/>
    <property type="molecule type" value="Genomic_DNA"/>
</dbReference>
<reference evidence="1" key="1">
    <citation type="submission" date="2020-08" db="EMBL/GenBank/DDBJ databases">
        <title>Multicomponent nature underlies the extraordinary mechanical properties of spider dragline silk.</title>
        <authorList>
            <person name="Kono N."/>
            <person name="Nakamura H."/>
            <person name="Mori M."/>
            <person name="Yoshida Y."/>
            <person name="Ohtoshi R."/>
            <person name="Malay A.D."/>
            <person name="Moran D.A.P."/>
            <person name="Tomita M."/>
            <person name="Numata K."/>
            <person name="Arakawa K."/>
        </authorList>
    </citation>
    <scope>NUCLEOTIDE SEQUENCE</scope>
</reference>
<keyword evidence="2" id="KW-1185">Reference proteome</keyword>